<keyword evidence="2" id="KW-0285">Flavoprotein</keyword>
<dbReference type="GO" id="GO:0071949">
    <property type="term" value="F:FAD binding"/>
    <property type="evidence" value="ECO:0007669"/>
    <property type="project" value="InterPro"/>
</dbReference>
<gene>
    <name evidence="6" type="ORF">BDA99DRAFT_560682</name>
</gene>
<comment type="cofactor">
    <cofactor evidence="1">
        <name>FAD</name>
        <dbReference type="ChEBI" id="CHEBI:57692"/>
    </cofactor>
</comment>
<proteinExistence type="predicted"/>
<evidence type="ECO:0000313" key="6">
    <source>
        <dbReference type="EMBL" id="KAI9260614.1"/>
    </source>
</evidence>
<evidence type="ECO:0000313" key="7">
    <source>
        <dbReference type="Proteomes" id="UP001209540"/>
    </source>
</evidence>
<dbReference type="Proteomes" id="UP001209540">
    <property type="component" value="Unassembled WGS sequence"/>
</dbReference>
<organism evidence="6 7">
    <name type="scientific">Phascolomyces articulosus</name>
    <dbReference type="NCBI Taxonomy" id="60185"/>
    <lineage>
        <taxon>Eukaryota</taxon>
        <taxon>Fungi</taxon>
        <taxon>Fungi incertae sedis</taxon>
        <taxon>Mucoromycota</taxon>
        <taxon>Mucoromycotina</taxon>
        <taxon>Mucoromycetes</taxon>
        <taxon>Mucorales</taxon>
        <taxon>Lichtheimiaceae</taxon>
        <taxon>Phascolomyces</taxon>
    </lineage>
</organism>
<dbReference type="EMBL" id="JAIXMP010000016">
    <property type="protein sequence ID" value="KAI9260614.1"/>
    <property type="molecule type" value="Genomic_DNA"/>
</dbReference>
<dbReference type="InterPro" id="IPR002938">
    <property type="entry name" value="FAD-bd"/>
</dbReference>
<reference evidence="6" key="1">
    <citation type="journal article" date="2022" name="IScience">
        <title>Evolution of zygomycete secretomes and the origins of terrestrial fungal ecologies.</title>
        <authorList>
            <person name="Chang Y."/>
            <person name="Wang Y."/>
            <person name="Mondo S."/>
            <person name="Ahrendt S."/>
            <person name="Andreopoulos W."/>
            <person name="Barry K."/>
            <person name="Beard J."/>
            <person name="Benny G.L."/>
            <person name="Blankenship S."/>
            <person name="Bonito G."/>
            <person name="Cuomo C."/>
            <person name="Desiro A."/>
            <person name="Gervers K.A."/>
            <person name="Hundley H."/>
            <person name="Kuo A."/>
            <person name="LaButti K."/>
            <person name="Lang B.F."/>
            <person name="Lipzen A."/>
            <person name="O'Donnell K."/>
            <person name="Pangilinan J."/>
            <person name="Reynolds N."/>
            <person name="Sandor L."/>
            <person name="Smith M.E."/>
            <person name="Tsang A."/>
            <person name="Grigoriev I.V."/>
            <person name="Stajich J.E."/>
            <person name="Spatafora J.W."/>
        </authorList>
    </citation>
    <scope>NUCLEOTIDE SEQUENCE</scope>
    <source>
        <strain evidence="6">RSA 2281</strain>
    </source>
</reference>
<keyword evidence="3" id="KW-0274">FAD</keyword>
<name>A0AAD5PDD8_9FUNG</name>
<dbReference type="GO" id="GO:0016709">
    <property type="term" value="F:oxidoreductase activity, acting on paired donors, with incorporation or reduction of molecular oxygen, NAD(P)H as one donor, and incorporation of one atom of oxygen"/>
    <property type="evidence" value="ECO:0007669"/>
    <property type="project" value="UniProtKB-ARBA"/>
</dbReference>
<dbReference type="PANTHER" id="PTHR43004">
    <property type="entry name" value="TRK SYSTEM POTASSIUM UPTAKE PROTEIN"/>
    <property type="match status" value="1"/>
</dbReference>
<dbReference type="AlphaFoldDB" id="A0AAD5PDD8"/>
<comment type="caution">
    <text evidence="6">The sequence shown here is derived from an EMBL/GenBank/DDBJ whole genome shotgun (WGS) entry which is preliminary data.</text>
</comment>
<dbReference type="InterPro" id="IPR050641">
    <property type="entry name" value="RIFMO-like"/>
</dbReference>
<dbReference type="InterPro" id="IPR036188">
    <property type="entry name" value="FAD/NAD-bd_sf"/>
</dbReference>
<evidence type="ECO:0000256" key="1">
    <source>
        <dbReference type="ARBA" id="ARBA00001974"/>
    </source>
</evidence>
<evidence type="ECO:0000256" key="2">
    <source>
        <dbReference type="ARBA" id="ARBA00022630"/>
    </source>
</evidence>
<dbReference type="SUPFAM" id="SSF51905">
    <property type="entry name" value="FAD/NAD(P)-binding domain"/>
    <property type="match status" value="1"/>
</dbReference>
<dbReference type="PANTHER" id="PTHR43004:SF19">
    <property type="entry name" value="BINDING MONOOXYGENASE, PUTATIVE (JCVI)-RELATED"/>
    <property type="match status" value="1"/>
</dbReference>
<dbReference type="Gene3D" id="3.50.50.60">
    <property type="entry name" value="FAD/NAD(P)-binding domain"/>
    <property type="match status" value="2"/>
</dbReference>
<accession>A0AAD5PDD8</accession>
<evidence type="ECO:0000256" key="3">
    <source>
        <dbReference type="ARBA" id="ARBA00022827"/>
    </source>
</evidence>
<dbReference type="Gene3D" id="3.30.70.2450">
    <property type="match status" value="1"/>
</dbReference>
<dbReference type="PRINTS" id="PR00420">
    <property type="entry name" value="RNGMNOXGNASE"/>
</dbReference>
<evidence type="ECO:0000256" key="4">
    <source>
        <dbReference type="ARBA" id="ARBA00023002"/>
    </source>
</evidence>
<protein>
    <recommendedName>
        <fullName evidence="5">FAD-binding domain-containing protein</fullName>
    </recommendedName>
</protein>
<reference evidence="6" key="2">
    <citation type="submission" date="2023-02" db="EMBL/GenBank/DDBJ databases">
        <authorList>
            <consortium name="DOE Joint Genome Institute"/>
            <person name="Mondo S.J."/>
            <person name="Chang Y."/>
            <person name="Wang Y."/>
            <person name="Ahrendt S."/>
            <person name="Andreopoulos W."/>
            <person name="Barry K."/>
            <person name="Beard J."/>
            <person name="Benny G.L."/>
            <person name="Blankenship S."/>
            <person name="Bonito G."/>
            <person name="Cuomo C."/>
            <person name="Desiro A."/>
            <person name="Gervers K.A."/>
            <person name="Hundley H."/>
            <person name="Kuo A."/>
            <person name="LaButti K."/>
            <person name="Lang B.F."/>
            <person name="Lipzen A."/>
            <person name="O'Donnell K."/>
            <person name="Pangilinan J."/>
            <person name="Reynolds N."/>
            <person name="Sandor L."/>
            <person name="Smith M.W."/>
            <person name="Tsang A."/>
            <person name="Grigoriev I.V."/>
            <person name="Stajich J.E."/>
            <person name="Spatafora J.W."/>
        </authorList>
    </citation>
    <scope>NUCLEOTIDE SEQUENCE</scope>
    <source>
        <strain evidence="6">RSA 2281</strain>
    </source>
</reference>
<sequence>MNTATKKVDVLISGGGPVGLFFALRMAAMNHSFRVIEKREGATKETRAIGFTSRTLEVLQNRKLASYIAKDAMTVQGYKMFSNGKDFAPLDMMNTDTSFPYISALPQTFTEKTFADLLGKDKVTWNTELVADGTHSAVRKLGDNWTYEGYSVGTSFAVGDAILEGKDADKVSPSRINGFLHTDGVFGVIPVEVTKDGEYWYRIFTNIDSYEVTNGKKSTHGLDLRAGTLTREHVQEIFTSKGAPLDIKIKEDRQLAIFRINERKANGFRQNRAFLVGDAAHYHSPFGGQGLNLGLQDADNLSWKLSLVLNDSVTNPEMLLESYNLEREPIDAATMEATGFATKSLIKTNFMYSIFVNLAFPVALSMDRVTKNFIDHLSQIAQRIPKESPLLFETTDATKNSGLIEPGENIRGTVPLRKRFINNDNDFKRVTLHQLLQNQISQYTIMWVSGCSNSSPLNPLAQEFWNKFNEIYGNPTTITPSSPTAIKPMIVESPHHAWQNKLPAYVTPMDKHKDAPAAIVIVRPNRFVAYSTLVNSTSDIDTAFEFMGKYLTAK</sequence>
<evidence type="ECO:0000259" key="5">
    <source>
        <dbReference type="Pfam" id="PF01494"/>
    </source>
</evidence>
<keyword evidence="7" id="KW-1185">Reference proteome</keyword>
<feature type="domain" description="FAD-binding" evidence="5">
    <location>
        <begin position="131"/>
        <end position="337"/>
    </location>
</feature>
<dbReference type="Pfam" id="PF01494">
    <property type="entry name" value="FAD_binding_3"/>
    <property type="match status" value="1"/>
</dbReference>
<keyword evidence="4" id="KW-0560">Oxidoreductase</keyword>